<protein>
    <recommendedName>
        <fullName evidence="2">RNase H type-1 domain-containing protein</fullName>
    </recommendedName>
</protein>
<proteinExistence type="predicted"/>
<organism evidence="3 4">
    <name type="scientific">Araneus ventricosus</name>
    <name type="common">Orbweaver spider</name>
    <name type="synonym">Epeira ventricosa</name>
    <dbReference type="NCBI Taxonomy" id="182803"/>
    <lineage>
        <taxon>Eukaryota</taxon>
        <taxon>Metazoa</taxon>
        <taxon>Ecdysozoa</taxon>
        <taxon>Arthropoda</taxon>
        <taxon>Chelicerata</taxon>
        <taxon>Arachnida</taxon>
        <taxon>Araneae</taxon>
        <taxon>Araneomorphae</taxon>
        <taxon>Entelegynae</taxon>
        <taxon>Araneoidea</taxon>
        <taxon>Araneidae</taxon>
        <taxon>Araneus</taxon>
    </lineage>
</organism>
<dbReference type="GO" id="GO:0004523">
    <property type="term" value="F:RNA-DNA hybrid ribonuclease activity"/>
    <property type="evidence" value="ECO:0007669"/>
    <property type="project" value="InterPro"/>
</dbReference>
<evidence type="ECO:0000313" key="3">
    <source>
        <dbReference type="EMBL" id="GBL77980.1"/>
    </source>
</evidence>
<gene>
    <name evidence="3" type="ORF">AVEN_143302_1</name>
</gene>
<dbReference type="AlphaFoldDB" id="A0A4Y2AE49"/>
<dbReference type="OrthoDB" id="6437659at2759"/>
<keyword evidence="4" id="KW-1185">Reference proteome</keyword>
<keyword evidence="1" id="KW-0472">Membrane</keyword>
<evidence type="ECO:0000259" key="2">
    <source>
        <dbReference type="PROSITE" id="PS50879"/>
    </source>
</evidence>
<dbReference type="Proteomes" id="UP000499080">
    <property type="component" value="Unassembled WGS sequence"/>
</dbReference>
<evidence type="ECO:0000256" key="1">
    <source>
        <dbReference type="SAM" id="Phobius"/>
    </source>
</evidence>
<comment type="caution">
    <text evidence="3">The sequence shown here is derived from an EMBL/GenBank/DDBJ whole genome shotgun (WGS) entry which is preliminary data.</text>
</comment>
<accession>A0A4Y2AE49</accession>
<dbReference type="EMBL" id="BGPR01000014">
    <property type="protein sequence ID" value="GBL77980.1"/>
    <property type="molecule type" value="Genomic_DNA"/>
</dbReference>
<dbReference type="InterPro" id="IPR002156">
    <property type="entry name" value="RNaseH_domain"/>
</dbReference>
<dbReference type="PROSITE" id="PS50879">
    <property type="entry name" value="RNASE_H_1"/>
    <property type="match status" value="1"/>
</dbReference>
<name>A0A4Y2AE49_ARAVE</name>
<sequence length="116" mass="13048">MVGLSWVRVHVGIPGNELTDQQAKLASTSGEELFIPAPYFHLKCPLKNYIVKKWNEYWNSYDSALGIRVRGYTGDATRAIWVFPMMPLALLLLCTCCVVLCLVLRLAPFNVLCRGT</sequence>
<keyword evidence="1" id="KW-1133">Transmembrane helix</keyword>
<reference evidence="3 4" key="1">
    <citation type="journal article" date="2019" name="Sci. Rep.">
        <title>Orb-weaving spider Araneus ventricosus genome elucidates the spidroin gene catalogue.</title>
        <authorList>
            <person name="Kono N."/>
            <person name="Nakamura H."/>
            <person name="Ohtoshi R."/>
            <person name="Moran D.A.P."/>
            <person name="Shinohara A."/>
            <person name="Yoshida Y."/>
            <person name="Fujiwara M."/>
            <person name="Mori M."/>
            <person name="Tomita M."/>
            <person name="Arakawa K."/>
        </authorList>
    </citation>
    <scope>NUCLEOTIDE SEQUENCE [LARGE SCALE GENOMIC DNA]</scope>
</reference>
<evidence type="ECO:0000313" key="4">
    <source>
        <dbReference type="Proteomes" id="UP000499080"/>
    </source>
</evidence>
<feature type="domain" description="RNase H type-1" evidence="2">
    <location>
        <begin position="1"/>
        <end position="28"/>
    </location>
</feature>
<keyword evidence="1" id="KW-0812">Transmembrane</keyword>
<dbReference type="GO" id="GO:0003676">
    <property type="term" value="F:nucleic acid binding"/>
    <property type="evidence" value="ECO:0007669"/>
    <property type="project" value="InterPro"/>
</dbReference>
<feature type="transmembrane region" description="Helical" evidence="1">
    <location>
        <begin position="79"/>
        <end position="104"/>
    </location>
</feature>